<proteinExistence type="inferred from homology"/>
<reference evidence="5 7" key="1">
    <citation type="submission" date="2015-10" db="EMBL/GenBank/DDBJ databases">
        <title>Complete genome sequence of hyperthermophilic archaeon Pyrodictium delaneyi Su06.</title>
        <authorList>
            <person name="Jung J.-H."/>
            <person name="Lin J."/>
            <person name="Holden J.F."/>
            <person name="Park C.-S."/>
        </authorList>
    </citation>
    <scope>NUCLEOTIDE SEQUENCE [LARGE SCALE GENOMIC DNA]</scope>
    <source>
        <strain evidence="5 7">Su06</strain>
    </source>
</reference>
<evidence type="ECO:0000313" key="5">
    <source>
        <dbReference type="EMBL" id="ALL01783.1"/>
    </source>
</evidence>
<evidence type="ECO:0000256" key="3">
    <source>
        <dbReference type="SAM" id="Phobius"/>
    </source>
</evidence>
<dbReference type="RefSeq" id="WP_055410005.1">
    <property type="nucleotide sequence ID" value="NZ_CP013011.1"/>
</dbReference>
<protein>
    <submittedName>
        <fullName evidence="6">Membrane protease subunit, stomatin/prohibitin-like protein</fullName>
    </submittedName>
</protein>
<dbReference type="InterPro" id="IPR036013">
    <property type="entry name" value="Band_7/SPFH_dom_sf"/>
</dbReference>
<dbReference type="SMART" id="SM00244">
    <property type="entry name" value="PHB"/>
    <property type="match status" value="1"/>
</dbReference>
<feature type="transmembrane region" description="Helical" evidence="3">
    <location>
        <begin position="14"/>
        <end position="35"/>
    </location>
</feature>
<dbReference type="EMBL" id="CP013011">
    <property type="protein sequence ID" value="ALL01783.1"/>
    <property type="molecule type" value="Genomic_DNA"/>
</dbReference>
<dbReference type="InterPro" id="IPR001972">
    <property type="entry name" value="Stomatin_HflK_fam"/>
</dbReference>
<dbReference type="FunFam" id="3.30.479.30:FF:000004">
    <property type="entry name" value="Putative membrane protease family, stomatin"/>
    <property type="match status" value="1"/>
</dbReference>
<evidence type="ECO:0000313" key="6">
    <source>
        <dbReference type="EMBL" id="OWJ55000.1"/>
    </source>
</evidence>
<dbReference type="KEGG" id="pdl:Pyrde_1740"/>
<dbReference type="Proteomes" id="UP000058613">
    <property type="component" value="Chromosome"/>
</dbReference>
<organism evidence="5 7">
    <name type="scientific">Pyrodictium delaneyi</name>
    <dbReference type="NCBI Taxonomy" id="1273541"/>
    <lineage>
        <taxon>Archaea</taxon>
        <taxon>Thermoproteota</taxon>
        <taxon>Thermoprotei</taxon>
        <taxon>Desulfurococcales</taxon>
        <taxon>Pyrodictiaceae</taxon>
        <taxon>Pyrodictium</taxon>
    </lineage>
</organism>
<sequence length="274" mass="30645">MPTSQAVTTELEGMLAALIGLLVVLIVLMYSIRIIREYERAVVFRLGRIIGIKGPGIVIVIPIIDKIVVIDLRIHTVDVPRQRIITRDNVEVSVDAVVYYRVQDPLKAVLTVRNYHLAVTMLAQTVLRDIIGKSELDDLLMKREELNKELQKILDELTDPWGIKVTAVTIKEVVLPEGMVRAMARQAEAERWRRAKIIEAEGERQAAKILAEAAELYERHPAALRLRELQTLIEVAKEKNMLIFYPLGLGAEGATAAALGLASAYLKGRRNDGD</sequence>
<dbReference type="SUPFAM" id="SSF117892">
    <property type="entry name" value="Band 7/SPFH domain"/>
    <property type="match status" value="1"/>
</dbReference>
<accession>A0A0P0N5Q4</accession>
<evidence type="ECO:0000313" key="8">
    <source>
        <dbReference type="Proteomes" id="UP000196694"/>
    </source>
</evidence>
<dbReference type="Pfam" id="PF01145">
    <property type="entry name" value="Band_7"/>
    <property type="match status" value="1"/>
</dbReference>
<dbReference type="GO" id="GO:0008233">
    <property type="term" value="F:peptidase activity"/>
    <property type="evidence" value="ECO:0007669"/>
    <property type="project" value="UniProtKB-KW"/>
</dbReference>
<dbReference type="Gene3D" id="6.10.250.2090">
    <property type="match status" value="1"/>
</dbReference>
<keyword evidence="8" id="KW-1185">Reference proteome</keyword>
<dbReference type="GeneID" id="26100080"/>
<gene>
    <name evidence="6" type="ORF">Pdsh_04710</name>
    <name evidence="5" type="ORF">Pyrde_1740</name>
</gene>
<comment type="similarity">
    <text evidence="2">Belongs to the band 7/mec-2 family.</text>
</comment>
<evidence type="ECO:0000256" key="1">
    <source>
        <dbReference type="ARBA" id="ARBA00004167"/>
    </source>
</evidence>
<dbReference type="InterPro" id="IPR001107">
    <property type="entry name" value="Band_7"/>
</dbReference>
<dbReference type="CDD" id="cd08826">
    <property type="entry name" value="SPFH_eoslipins_u1"/>
    <property type="match status" value="1"/>
</dbReference>
<dbReference type="Proteomes" id="UP000196694">
    <property type="component" value="Unassembled WGS sequence"/>
</dbReference>
<dbReference type="STRING" id="1273541.Pyrde_1740"/>
<keyword evidence="3" id="KW-0812">Transmembrane</keyword>
<evidence type="ECO:0000256" key="2">
    <source>
        <dbReference type="ARBA" id="ARBA00008164"/>
    </source>
</evidence>
<dbReference type="PANTHER" id="PTHR10264">
    <property type="entry name" value="BAND 7 PROTEIN-RELATED"/>
    <property type="match status" value="1"/>
</dbReference>
<keyword evidence="6" id="KW-0378">Hydrolase</keyword>
<keyword evidence="6" id="KW-0645">Protease</keyword>
<reference evidence="6 8" key="2">
    <citation type="submission" date="2017-05" db="EMBL/GenBank/DDBJ databases">
        <title>The draft genome of the hyperthermophilic archaeon 'Pyrodictium delaneyi strain Hulk', an iron and nitrate reducer, reveals the capacity for sulfate reduction.</title>
        <authorList>
            <person name="Demey L.M."/>
            <person name="Miller C."/>
            <person name="Manzella M."/>
            <person name="Reguera G."/>
            <person name="Kashefi K."/>
        </authorList>
    </citation>
    <scope>NUCLEOTIDE SEQUENCE [LARGE SCALE GENOMIC DNA]</scope>
    <source>
        <strain evidence="6 8">Hulk</strain>
    </source>
</reference>
<dbReference type="GO" id="GO:0098552">
    <property type="term" value="C:side of membrane"/>
    <property type="evidence" value="ECO:0007669"/>
    <property type="project" value="UniProtKB-ARBA"/>
</dbReference>
<dbReference type="GO" id="GO:0005886">
    <property type="term" value="C:plasma membrane"/>
    <property type="evidence" value="ECO:0007669"/>
    <property type="project" value="InterPro"/>
</dbReference>
<dbReference type="Gene3D" id="3.30.479.30">
    <property type="entry name" value="Band 7 domain"/>
    <property type="match status" value="1"/>
</dbReference>
<evidence type="ECO:0000259" key="4">
    <source>
        <dbReference type="SMART" id="SM00244"/>
    </source>
</evidence>
<dbReference type="PRINTS" id="PR00721">
    <property type="entry name" value="STOMATIN"/>
</dbReference>
<name>A0A0P0N5Q4_9CREN</name>
<dbReference type="GO" id="GO:0006508">
    <property type="term" value="P:proteolysis"/>
    <property type="evidence" value="ECO:0007669"/>
    <property type="project" value="UniProtKB-KW"/>
</dbReference>
<dbReference type="InterPro" id="IPR043202">
    <property type="entry name" value="Band-7_stomatin-like"/>
</dbReference>
<dbReference type="AlphaFoldDB" id="A0A0P0N5Q4"/>
<keyword evidence="3" id="KW-1133">Transmembrane helix</keyword>
<dbReference type="PANTHER" id="PTHR10264:SF19">
    <property type="entry name" value="AT06885P-RELATED"/>
    <property type="match status" value="1"/>
</dbReference>
<dbReference type="EMBL" id="NCQP01000002">
    <property type="protein sequence ID" value="OWJ55000.1"/>
    <property type="molecule type" value="Genomic_DNA"/>
</dbReference>
<keyword evidence="3" id="KW-0472">Membrane</keyword>
<comment type="subcellular location">
    <subcellularLocation>
        <location evidence="1">Membrane</location>
        <topology evidence="1">Single-pass membrane protein</topology>
    </subcellularLocation>
</comment>
<dbReference type="OrthoDB" id="10752at2157"/>
<dbReference type="PATRIC" id="fig|1273541.4.peg.1852"/>
<feature type="domain" description="Band 7" evidence="4">
    <location>
        <begin position="30"/>
        <end position="187"/>
    </location>
</feature>
<evidence type="ECO:0000313" key="7">
    <source>
        <dbReference type="Proteomes" id="UP000058613"/>
    </source>
</evidence>